<evidence type="ECO:0000313" key="9">
    <source>
        <dbReference type="EMBL" id="KKB54547.1"/>
    </source>
</evidence>
<dbReference type="SUPFAM" id="SSF49899">
    <property type="entry name" value="Concanavalin A-like lectins/glucanases"/>
    <property type="match status" value="1"/>
</dbReference>
<evidence type="ECO:0000256" key="4">
    <source>
        <dbReference type="PIRSR" id="PIRSR606710-1"/>
    </source>
</evidence>
<dbReference type="RefSeq" id="WP_028727547.1">
    <property type="nucleotide sequence ID" value="NZ_AUAE01000017.1"/>
</dbReference>
<evidence type="ECO:0000313" key="10">
    <source>
        <dbReference type="Proteomes" id="UP000033035"/>
    </source>
</evidence>
<dbReference type="InterPro" id="IPR051795">
    <property type="entry name" value="Glycosyl_Hydrlase_43"/>
</dbReference>
<dbReference type="Gene3D" id="2.60.120.200">
    <property type="match status" value="1"/>
</dbReference>
<gene>
    <name evidence="9" type="ORF">HMPREF1536_03469</name>
</gene>
<dbReference type="GO" id="GO:0005975">
    <property type="term" value="P:carbohydrate metabolic process"/>
    <property type="evidence" value="ECO:0007669"/>
    <property type="project" value="InterPro"/>
</dbReference>
<reference evidence="9 10" key="1">
    <citation type="submission" date="2013-04" db="EMBL/GenBank/DDBJ databases">
        <title>The Genome Sequence of Parabacteroides gordonii DSM 23371.</title>
        <authorList>
            <consortium name="The Broad Institute Genomics Platform"/>
            <person name="Earl A."/>
            <person name="Ward D."/>
            <person name="Feldgarden M."/>
            <person name="Gevers D."/>
            <person name="Martens E."/>
            <person name="Sakamoto M."/>
            <person name="Benno Y."/>
            <person name="Suzuki N."/>
            <person name="Matsunaga N."/>
            <person name="Koshihara K."/>
            <person name="Seki M."/>
            <person name="Komiya H."/>
            <person name="Walker B."/>
            <person name="Young S."/>
            <person name="Zeng Q."/>
            <person name="Gargeya S."/>
            <person name="Fitzgerald M."/>
            <person name="Haas B."/>
            <person name="Abouelleil A."/>
            <person name="Allen A.W."/>
            <person name="Alvarado L."/>
            <person name="Arachchi H.M."/>
            <person name="Berlin A.M."/>
            <person name="Chapman S.B."/>
            <person name="Gainer-Dewar J."/>
            <person name="Goldberg J."/>
            <person name="Griggs A."/>
            <person name="Gujja S."/>
            <person name="Hansen M."/>
            <person name="Howarth C."/>
            <person name="Imamovic A."/>
            <person name="Ireland A."/>
            <person name="Larimer J."/>
            <person name="McCowan C."/>
            <person name="Murphy C."/>
            <person name="Pearson M."/>
            <person name="Poon T.W."/>
            <person name="Priest M."/>
            <person name="Roberts A."/>
            <person name="Saif S."/>
            <person name="Shea T."/>
            <person name="Sisk P."/>
            <person name="Sykes S."/>
            <person name="Wortman J."/>
            <person name="Nusbaum C."/>
            <person name="Birren B."/>
        </authorList>
    </citation>
    <scope>NUCLEOTIDE SEQUENCE [LARGE SCALE GENOMIC DNA]</scope>
    <source>
        <strain evidence="9 10">MS-1</strain>
    </source>
</reference>
<evidence type="ECO:0000256" key="5">
    <source>
        <dbReference type="PIRSR" id="PIRSR606710-2"/>
    </source>
</evidence>
<dbReference type="InterPro" id="IPR041542">
    <property type="entry name" value="GH43_C2"/>
</dbReference>
<evidence type="ECO:0000256" key="2">
    <source>
        <dbReference type="ARBA" id="ARBA00022801"/>
    </source>
</evidence>
<keyword evidence="3 6" id="KW-0326">Glycosidase</keyword>
<feature type="active site" description="Proton donor" evidence="4">
    <location>
        <position position="198"/>
    </location>
</feature>
<evidence type="ECO:0000256" key="7">
    <source>
        <dbReference type="SAM" id="SignalP"/>
    </source>
</evidence>
<dbReference type="PANTHER" id="PTHR42812">
    <property type="entry name" value="BETA-XYLOSIDASE"/>
    <property type="match status" value="1"/>
</dbReference>
<evidence type="ECO:0000256" key="1">
    <source>
        <dbReference type="ARBA" id="ARBA00009865"/>
    </source>
</evidence>
<feature type="domain" description="Beta-xylosidase C-terminal Concanavalin A-like" evidence="8">
    <location>
        <begin position="330"/>
        <end position="479"/>
    </location>
</feature>
<sequence>MKKLLTILLCSASVTLGLAQQQTYFTNPVIHGDVADPSIMRIGETYYVTGTSSEWAPYYPVFTSSDLVNWKQTGHIFKEKPAWTKSSFWAPEWYYHNGKVYMYYTARKESDNISCIGVAVADSPTGKFKDYGPIVEFGKEAIDAFILEDNGQLYMTWKAYGLDQRPIELLACKLSSDGLRLEGEPFSLLRDDERRGMEGQHWFKQNGYYYIIYAVNGCCGPESDYAVEVARSKKLAGPYEKYEGNPILHGGKDIQSIGHGTLTTTPDGRMFYLCHAYSRDKDFYQGRQPHLQEMRMGGDNWPYFVTGEYASLAQPMPFTDCVQEPIFDFTDDFTATALRPEWSWNYPYADVKTELKGGNLSLCGSPKPGIKTGNALCLRPSTADYTLETAVVNQNESWKGVVMYGDDNNLLTLGCEADRLKLKAVNDGKELILADMKLPASSLYLRMKVTDGIRCSFTYSEDGRKWKEIEYDLSPSALKSLVRWDRISRPGLYQQGALDKPAVYGYCWLRNE</sequence>
<dbReference type="InterPro" id="IPR013320">
    <property type="entry name" value="ConA-like_dom_sf"/>
</dbReference>
<feature type="site" description="Important for catalytic activity, responsible for pKa modulation of the active site Glu and correct orientation of both the proton donor and substrate" evidence="5">
    <location>
        <position position="143"/>
    </location>
</feature>
<dbReference type="CDD" id="cd08999">
    <property type="entry name" value="GH43_ABN-like"/>
    <property type="match status" value="1"/>
</dbReference>
<proteinExistence type="inferred from homology"/>
<protein>
    <recommendedName>
        <fullName evidence="8">Beta-xylosidase C-terminal Concanavalin A-like domain-containing protein</fullName>
    </recommendedName>
</protein>
<dbReference type="EMBL" id="AQHW01000016">
    <property type="protein sequence ID" value="KKB54547.1"/>
    <property type="molecule type" value="Genomic_DNA"/>
</dbReference>
<comment type="caution">
    <text evidence="9">The sequence shown here is derived from an EMBL/GenBank/DDBJ whole genome shotgun (WGS) entry which is preliminary data.</text>
</comment>
<comment type="similarity">
    <text evidence="1 6">Belongs to the glycosyl hydrolase 43 family.</text>
</comment>
<evidence type="ECO:0000256" key="6">
    <source>
        <dbReference type="RuleBase" id="RU361187"/>
    </source>
</evidence>
<feature type="chain" id="PRO_5002488926" description="Beta-xylosidase C-terminal Concanavalin A-like domain-containing protein" evidence="7">
    <location>
        <begin position="20"/>
        <end position="512"/>
    </location>
</feature>
<keyword evidence="7" id="KW-0732">Signal</keyword>
<dbReference type="InterPro" id="IPR006710">
    <property type="entry name" value="Glyco_hydro_43"/>
</dbReference>
<feature type="signal peptide" evidence="7">
    <location>
        <begin position="1"/>
        <end position="19"/>
    </location>
</feature>
<accession>A0A0F5JAV5</accession>
<dbReference type="Pfam" id="PF04616">
    <property type="entry name" value="Glyco_hydro_43"/>
    <property type="match status" value="1"/>
</dbReference>
<feature type="active site" description="Proton acceptor" evidence="4">
    <location>
        <position position="36"/>
    </location>
</feature>
<dbReference type="SUPFAM" id="SSF75005">
    <property type="entry name" value="Arabinanase/levansucrase/invertase"/>
    <property type="match status" value="1"/>
</dbReference>
<dbReference type="Gene3D" id="2.115.10.20">
    <property type="entry name" value="Glycosyl hydrolase domain, family 43"/>
    <property type="match status" value="1"/>
</dbReference>
<evidence type="ECO:0000259" key="8">
    <source>
        <dbReference type="Pfam" id="PF17851"/>
    </source>
</evidence>
<dbReference type="GO" id="GO:0004553">
    <property type="term" value="F:hydrolase activity, hydrolyzing O-glycosyl compounds"/>
    <property type="evidence" value="ECO:0007669"/>
    <property type="project" value="InterPro"/>
</dbReference>
<dbReference type="AlphaFoldDB" id="A0A0F5JAV5"/>
<keyword evidence="2 6" id="KW-0378">Hydrolase</keyword>
<keyword evidence="10" id="KW-1185">Reference proteome</keyword>
<dbReference type="Pfam" id="PF17851">
    <property type="entry name" value="GH43_C2"/>
    <property type="match status" value="1"/>
</dbReference>
<dbReference type="HOGENOM" id="CLU_543697_0_0_10"/>
<evidence type="ECO:0000256" key="3">
    <source>
        <dbReference type="ARBA" id="ARBA00023295"/>
    </source>
</evidence>
<dbReference type="PATRIC" id="fig|1203610.3.peg.3536"/>
<name>A0A0F5JAV5_9BACT</name>
<dbReference type="InterPro" id="IPR023296">
    <property type="entry name" value="Glyco_hydro_beta-prop_sf"/>
</dbReference>
<dbReference type="PANTHER" id="PTHR42812:SF5">
    <property type="entry name" value="ENDO-ARABINASE"/>
    <property type="match status" value="1"/>
</dbReference>
<organism evidence="9 10">
    <name type="scientific">Parabacteroides gordonii MS-1 = DSM 23371</name>
    <dbReference type="NCBI Taxonomy" id="1203610"/>
    <lineage>
        <taxon>Bacteria</taxon>
        <taxon>Pseudomonadati</taxon>
        <taxon>Bacteroidota</taxon>
        <taxon>Bacteroidia</taxon>
        <taxon>Bacteroidales</taxon>
        <taxon>Tannerellaceae</taxon>
        <taxon>Parabacteroides</taxon>
    </lineage>
</organism>
<dbReference type="STRING" id="1203610.HMPREF1536_03469"/>
<dbReference type="Proteomes" id="UP000033035">
    <property type="component" value="Unassembled WGS sequence"/>
</dbReference>